<feature type="transmembrane region" description="Helical" evidence="6">
    <location>
        <begin position="106"/>
        <end position="124"/>
    </location>
</feature>
<organism evidence="8 9">
    <name type="scientific">Exophiala aquamarina CBS 119918</name>
    <dbReference type="NCBI Taxonomy" id="1182545"/>
    <lineage>
        <taxon>Eukaryota</taxon>
        <taxon>Fungi</taxon>
        <taxon>Dikarya</taxon>
        <taxon>Ascomycota</taxon>
        <taxon>Pezizomycotina</taxon>
        <taxon>Eurotiomycetes</taxon>
        <taxon>Chaetothyriomycetidae</taxon>
        <taxon>Chaetothyriales</taxon>
        <taxon>Herpotrichiellaceae</taxon>
        <taxon>Exophiala</taxon>
    </lineage>
</organism>
<dbReference type="Proteomes" id="UP000027920">
    <property type="component" value="Unassembled WGS sequence"/>
</dbReference>
<feature type="region of interest" description="Disordered" evidence="5">
    <location>
        <begin position="1"/>
        <end position="32"/>
    </location>
</feature>
<evidence type="ECO:0000256" key="6">
    <source>
        <dbReference type="SAM" id="Phobius"/>
    </source>
</evidence>
<evidence type="ECO:0000256" key="3">
    <source>
        <dbReference type="ARBA" id="ARBA00022989"/>
    </source>
</evidence>
<dbReference type="GO" id="GO:0022857">
    <property type="term" value="F:transmembrane transporter activity"/>
    <property type="evidence" value="ECO:0007669"/>
    <property type="project" value="InterPro"/>
</dbReference>
<evidence type="ECO:0000256" key="4">
    <source>
        <dbReference type="ARBA" id="ARBA00023136"/>
    </source>
</evidence>
<gene>
    <name evidence="8" type="ORF">A1O9_04712</name>
</gene>
<comment type="subcellular location">
    <subcellularLocation>
        <location evidence="1">Membrane</location>
        <topology evidence="1">Multi-pass membrane protein</topology>
    </subcellularLocation>
</comment>
<dbReference type="InterPro" id="IPR036259">
    <property type="entry name" value="MFS_trans_sf"/>
</dbReference>
<feature type="domain" description="Major facilitator superfamily (MFS) profile" evidence="7">
    <location>
        <begin position="63"/>
        <end position="482"/>
    </location>
</feature>
<feature type="transmembrane region" description="Helical" evidence="6">
    <location>
        <begin position="225"/>
        <end position="244"/>
    </location>
</feature>
<evidence type="ECO:0000313" key="8">
    <source>
        <dbReference type="EMBL" id="KEF59864.1"/>
    </source>
</evidence>
<dbReference type="VEuPathDB" id="FungiDB:A1O9_04712"/>
<feature type="transmembrane region" description="Helical" evidence="6">
    <location>
        <begin position="293"/>
        <end position="320"/>
    </location>
</feature>
<dbReference type="EMBL" id="AMGV01000003">
    <property type="protein sequence ID" value="KEF59864.1"/>
    <property type="molecule type" value="Genomic_DNA"/>
</dbReference>
<feature type="transmembrane region" description="Helical" evidence="6">
    <location>
        <begin position="161"/>
        <end position="183"/>
    </location>
</feature>
<keyword evidence="9" id="KW-1185">Reference proteome</keyword>
<keyword evidence="2 6" id="KW-0812">Transmembrane</keyword>
<dbReference type="GeneID" id="25279641"/>
<dbReference type="PROSITE" id="PS50850">
    <property type="entry name" value="MFS"/>
    <property type="match status" value="1"/>
</dbReference>
<dbReference type="RefSeq" id="XP_013262454.1">
    <property type="nucleotide sequence ID" value="XM_013407000.1"/>
</dbReference>
<dbReference type="AlphaFoldDB" id="A0A072PID6"/>
<dbReference type="GO" id="GO:0005886">
    <property type="term" value="C:plasma membrane"/>
    <property type="evidence" value="ECO:0007669"/>
    <property type="project" value="TreeGrafter"/>
</dbReference>
<evidence type="ECO:0000313" key="9">
    <source>
        <dbReference type="Proteomes" id="UP000027920"/>
    </source>
</evidence>
<reference evidence="8 9" key="1">
    <citation type="submission" date="2013-03" db="EMBL/GenBank/DDBJ databases">
        <title>The Genome Sequence of Exophiala aquamarina CBS 119918.</title>
        <authorList>
            <consortium name="The Broad Institute Genomics Platform"/>
            <person name="Cuomo C."/>
            <person name="de Hoog S."/>
            <person name="Gorbushina A."/>
            <person name="Walker B."/>
            <person name="Young S.K."/>
            <person name="Zeng Q."/>
            <person name="Gargeya S."/>
            <person name="Fitzgerald M."/>
            <person name="Haas B."/>
            <person name="Abouelleil A."/>
            <person name="Allen A.W."/>
            <person name="Alvarado L."/>
            <person name="Arachchi H.M."/>
            <person name="Berlin A.M."/>
            <person name="Chapman S.B."/>
            <person name="Gainer-Dewar J."/>
            <person name="Goldberg J."/>
            <person name="Griggs A."/>
            <person name="Gujja S."/>
            <person name="Hansen M."/>
            <person name="Howarth C."/>
            <person name="Imamovic A."/>
            <person name="Ireland A."/>
            <person name="Larimer J."/>
            <person name="McCowan C."/>
            <person name="Murphy C."/>
            <person name="Pearson M."/>
            <person name="Poon T.W."/>
            <person name="Priest M."/>
            <person name="Roberts A."/>
            <person name="Saif S."/>
            <person name="Shea T."/>
            <person name="Sisk P."/>
            <person name="Sykes S."/>
            <person name="Wortman J."/>
            <person name="Nusbaum C."/>
            <person name="Birren B."/>
        </authorList>
    </citation>
    <scope>NUCLEOTIDE SEQUENCE [LARGE SCALE GENOMIC DNA]</scope>
    <source>
        <strain evidence="8 9">CBS 119918</strain>
    </source>
</reference>
<protein>
    <recommendedName>
        <fullName evidence="7">Major facilitator superfamily (MFS) profile domain-containing protein</fullName>
    </recommendedName>
</protein>
<name>A0A072PID6_9EURO</name>
<dbReference type="SUPFAM" id="SSF103473">
    <property type="entry name" value="MFS general substrate transporter"/>
    <property type="match status" value="1"/>
</dbReference>
<evidence type="ECO:0000256" key="2">
    <source>
        <dbReference type="ARBA" id="ARBA00022692"/>
    </source>
</evidence>
<feature type="transmembrane region" description="Helical" evidence="6">
    <location>
        <begin position="423"/>
        <end position="444"/>
    </location>
</feature>
<evidence type="ECO:0000259" key="7">
    <source>
        <dbReference type="PROSITE" id="PS50850"/>
    </source>
</evidence>
<accession>A0A072PID6</accession>
<sequence length="482" mass="53321">MAATPQHPDMDKNNGEAAFTFESVGPNSNQLTSSHREYLLQRHGTLNLKPVPSQDPADPLNWPAWKKNLNLFMVSLHTMVAAVCCTGPIPAIEIWAHLYQKTPSDASYLVSVVLAMLGIGPLVFAPLSNTFGRRPVWILTIFCAMLLNIGVSFVQSYGGHIALRILIPFFLSPPIALGGAVVAETFFASQWAAKLGHARKSINSDSIPGGPFLMGFVVEHLSWRWMYRIFAIVLAAELIVFIVLSPESLYIRTVPDEAPTATNEPRTRRVVGRFRFRQINPKKLTVRSFLEPLFLLGHVKILVATISYAMVFNWVLVLLMVEVSPLYGVYFHLNAQQIGINYLSFLVGSILGEQVGSRLCEFAHRRRVAHKTKAGKTMIPEDRLIFAQIGFPTIIAGIVIFFVQVAKATEGKGPHHWNITPDIGIALAGFGAQIVTTTIFTYCIDVCPKSQSASVGTAINFVRLEWSFVSFCGAITMKVVFY</sequence>
<dbReference type="Pfam" id="PF07690">
    <property type="entry name" value="MFS_1"/>
    <property type="match status" value="1"/>
</dbReference>
<dbReference type="PANTHER" id="PTHR23502:SF2">
    <property type="entry name" value="TRANSPORTER, PUTATIVE (AFU_ORTHOLOGUE AFUA_2G08910)-RELATED"/>
    <property type="match status" value="1"/>
</dbReference>
<feature type="transmembrane region" description="Helical" evidence="6">
    <location>
        <begin position="136"/>
        <end position="154"/>
    </location>
</feature>
<evidence type="ECO:0000256" key="5">
    <source>
        <dbReference type="SAM" id="MobiDB-lite"/>
    </source>
</evidence>
<feature type="transmembrane region" description="Helical" evidence="6">
    <location>
        <begin position="384"/>
        <end position="403"/>
    </location>
</feature>
<keyword evidence="4 6" id="KW-0472">Membrane</keyword>
<dbReference type="OrthoDB" id="4110464at2759"/>
<dbReference type="Gene3D" id="1.20.1250.20">
    <property type="entry name" value="MFS general substrate transporter like domains"/>
    <property type="match status" value="1"/>
</dbReference>
<dbReference type="InterPro" id="IPR011701">
    <property type="entry name" value="MFS"/>
</dbReference>
<proteinExistence type="predicted"/>
<comment type="caution">
    <text evidence="8">The sequence shown here is derived from an EMBL/GenBank/DDBJ whole genome shotgun (WGS) entry which is preliminary data.</text>
</comment>
<evidence type="ECO:0000256" key="1">
    <source>
        <dbReference type="ARBA" id="ARBA00004141"/>
    </source>
</evidence>
<dbReference type="InterPro" id="IPR020846">
    <property type="entry name" value="MFS_dom"/>
</dbReference>
<dbReference type="HOGENOM" id="CLU_008455_13_7_1"/>
<keyword evidence="3 6" id="KW-1133">Transmembrane helix</keyword>
<dbReference type="PANTHER" id="PTHR23502">
    <property type="entry name" value="MAJOR FACILITATOR SUPERFAMILY"/>
    <property type="match status" value="1"/>
</dbReference>
<feature type="transmembrane region" description="Helical" evidence="6">
    <location>
        <begin position="71"/>
        <end position="94"/>
    </location>
</feature>